<dbReference type="Proteomes" id="UP000316801">
    <property type="component" value="Unassembled WGS sequence"/>
</dbReference>
<comment type="caution">
    <text evidence="1">The sequence shown here is derived from an EMBL/GenBank/DDBJ whole genome shotgun (WGS) entry which is preliminary data.</text>
</comment>
<organism evidence="1 2">
    <name type="scientific">Rhizobium straminoryzae</name>
    <dbReference type="NCBI Taxonomy" id="1387186"/>
    <lineage>
        <taxon>Bacteria</taxon>
        <taxon>Pseudomonadati</taxon>
        <taxon>Pseudomonadota</taxon>
        <taxon>Alphaproteobacteria</taxon>
        <taxon>Hyphomicrobiales</taxon>
        <taxon>Rhizobiaceae</taxon>
        <taxon>Rhizobium/Agrobacterium group</taxon>
        <taxon>Rhizobium</taxon>
    </lineage>
</organism>
<name>A0A549TBJ1_9HYPH</name>
<dbReference type="EMBL" id="VJMG01000023">
    <property type="protein sequence ID" value="TRL39180.1"/>
    <property type="molecule type" value="Genomic_DNA"/>
</dbReference>
<protein>
    <submittedName>
        <fullName evidence="1">DUF429 domain-containing protein</fullName>
    </submittedName>
</protein>
<evidence type="ECO:0000313" key="2">
    <source>
        <dbReference type="Proteomes" id="UP000316801"/>
    </source>
</evidence>
<keyword evidence="2" id="KW-1185">Reference proteome</keyword>
<sequence length="307" mass="33259">MLPAIIAHCDWSIDARKRWMAVAIREGGGYRLAAPEPVGNTADLIERLATRATEAGPLLLGFDFPIGLPVSYGALTGLASFRHFLDVAGEGEWAHWFRVAAKPEEIAVSRPFYPARPGGTLRSHLFTGLGLDAADLLRQCERPAPGRATPAMLFWTLGGNQVGKAAITGWREIILPNRNRIGLWPFDGALFRILAEKAIVIAETYPGDAYGQIGIARQPVWSKRKHEGRLRAAGFLHRWIADHLAVDASALLPSLADGFGVDAAGEDRFDCTVGLLAMIDVVFGARPEGAPLQAPVTTWEGWILGRA</sequence>
<accession>A0A549TBJ1</accession>
<dbReference type="AlphaFoldDB" id="A0A549TBJ1"/>
<evidence type="ECO:0000313" key="1">
    <source>
        <dbReference type="EMBL" id="TRL39180.1"/>
    </source>
</evidence>
<reference evidence="1 2" key="1">
    <citation type="submission" date="2019-07" db="EMBL/GenBank/DDBJ databases">
        <title>Ln-dependent methylotrophs.</title>
        <authorList>
            <person name="Tani A."/>
        </authorList>
    </citation>
    <scope>NUCLEOTIDE SEQUENCE [LARGE SCALE GENOMIC DNA]</scope>
    <source>
        <strain evidence="1 2">SM12</strain>
    </source>
</reference>
<gene>
    <name evidence="1" type="ORF">FNA46_10480</name>
</gene>
<dbReference type="RefSeq" id="WP_143125141.1">
    <property type="nucleotide sequence ID" value="NZ_VJMG01000023.1"/>
</dbReference>
<proteinExistence type="predicted"/>